<organism evidence="2 3">
    <name type="scientific">Steinernema carpocapsae</name>
    <name type="common">Entomopathogenic nematode</name>
    <dbReference type="NCBI Taxonomy" id="34508"/>
    <lineage>
        <taxon>Eukaryota</taxon>
        <taxon>Metazoa</taxon>
        <taxon>Ecdysozoa</taxon>
        <taxon>Nematoda</taxon>
        <taxon>Chromadorea</taxon>
        <taxon>Rhabditida</taxon>
        <taxon>Tylenchina</taxon>
        <taxon>Panagrolaimomorpha</taxon>
        <taxon>Strongyloidoidea</taxon>
        <taxon>Steinernematidae</taxon>
        <taxon>Steinernema</taxon>
    </lineage>
</organism>
<feature type="chain" id="PRO_5020307655" evidence="1">
    <location>
        <begin position="16"/>
        <end position="120"/>
    </location>
</feature>
<evidence type="ECO:0000256" key="1">
    <source>
        <dbReference type="SAM" id="SignalP"/>
    </source>
</evidence>
<reference evidence="2 3" key="2">
    <citation type="journal article" date="2019" name="G3 (Bethesda)">
        <title>Hybrid Assembly of the Genome of the Entomopathogenic Nematode Steinernema carpocapsae Identifies the X-Chromosome.</title>
        <authorList>
            <person name="Serra L."/>
            <person name="Macchietto M."/>
            <person name="Macias-Munoz A."/>
            <person name="McGill C.J."/>
            <person name="Rodriguez I.M."/>
            <person name="Rodriguez B."/>
            <person name="Murad R."/>
            <person name="Mortazavi A."/>
        </authorList>
    </citation>
    <scope>NUCLEOTIDE SEQUENCE [LARGE SCALE GENOMIC DNA]</scope>
    <source>
        <strain evidence="2 3">ALL</strain>
    </source>
</reference>
<dbReference type="AlphaFoldDB" id="A0A4U5NG23"/>
<feature type="signal peptide" evidence="1">
    <location>
        <begin position="1"/>
        <end position="15"/>
    </location>
</feature>
<dbReference type="OrthoDB" id="5805849at2759"/>
<gene>
    <name evidence="2" type="ORF">L596_015802</name>
</gene>
<evidence type="ECO:0000313" key="2">
    <source>
        <dbReference type="EMBL" id="TKR82019.1"/>
    </source>
</evidence>
<reference evidence="2 3" key="1">
    <citation type="journal article" date="2015" name="Genome Biol.">
        <title>Comparative genomics of Steinernema reveals deeply conserved gene regulatory networks.</title>
        <authorList>
            <person name="Dillman A.R."/>
            <person name="Macchietto M."/>
            <person name="Porter C.F."/>
            <person name="Rogers A."/>
            <person name="Williams B."/>
            <person name="Antoshechkin I."/>
            <person name="Lee M.M."/>
            <person name="Goodwin Z."/>
            <person name="Lu X."/>
            <person name="Lewis E.E."/>
            <person name="Goodrich-Blair H."/>
            <person name="Stock S.P."/>
            <person name="Adams B.J."/>
            <person name="Sternberg P.W."/>
            <person name="Mortazavi A."/>
        </authorList>
    </citation>
    <scope>NUCLEOTIDE SEQUENCE [LARGE SCALE GENOMIC DNA]</scope>
    <source>
        <strain evidence="2 3">ALL</strain>
    </source>
</reference>
<dbReference type="Proteomes" id="UP000298663">
    <property type="component" value="Unassembled WGS sequence"/>
</dbReference>
<evidence type="ECO:0000313" key="3">
    <source>
        <dbReference type="Proteomes" id="UP000298663"/>
    </source>
</evidence>
<accession>A0A4U5NG23</accession>
<protein>
    <submittedName>
        <fullName evidence="2">Uncharacterized protein</fullName>
    </submittedName>
</protein>
<name>A0A4U5NG23_STECR</name>
<keyword evidence="1" id="KW-0732">Signal</keyword>
<sequence>MYPIFLIFILSTCSAWTQDTHPPNLHNEAATTDTFQIWMVVFCCVFFCVAVRHINDFYSGETVTLVKEGTWGGRFKHRGEYKQMTGVEQSFAVMYEKLRTAERNAAHNQQRYSVSSTFVD</sequence>
<keyword evidence="3" id="KW-1185">Reference proteome</keyword>
<comment type="caution">
    <text evidence="2">The sequence shown here is derived from an EMBL/GenBank/DDBJ whole genome shotgun (WGS) entry which is preliminary data.</text>
</comment>
<proteinExistence type="predicted"/>
<dbReference type="EMBL" id="AZBU02000004">
    <property type="protein sequence ID" value="TKR82019.1"/>
    <property type="molecule type" value="Genomic_DNA"/>
</dbReference>